<dbReference type="PANTHER" id="PTHR24026:SF137">
    <property type="entry name" value="CADHERIN-RELATED TUMOR SUPPRESSOR"/>
    <property type="match status" value="1"/>
</dbReference>
<evidence type="ECO:0000313" key="13">
    <source>
        <dbReference type="EMBL" id="CAD7222317.1"/>
    </source>
</evidence>
<dbReference type="FunFam" id="2.60.40.60:FF:000039">
    <property type="entry name" value="FAT atypical cadherin 3"/>
    <property type="match status" value="1"/>
</dbReference>
<dbReference type="GO" id="GO:0007163">
    <property type="term" value="P:establishment or maintenance of cell polarity"/>
    <property type="evidence" value="ECO:0007669"/>
    <property type="project" value="UniProtKB-ARBA"/>
</dbReference>
<dbReference type="FunFam" id="2.60.40.60:FF:000081">
    <property type="entry name" value="protocadherin Fat 4"/>
    <property type="match status" value="1"/>
</dbReference>
<name>A0A7R8W387_9CRUS</name>
<dbReference type="FunFam" id="2.60.40.60:FF:000134">
    <property type="entry name" value="protocadherin Fat 4"/>
    <property type="match status" value="1"/>
</dbReference>
<dbReference type="PROSITE" id="PS50268">
    <property type="entry name" value="CADHERIN_2"/>
    <property type="match status" value="18"/>
</dbReference>
<dbReference type="FunFam" id="2.60.40.60:FF:000020">
    <property type="entry name" value="Dachsous cadherin-related 1b"/>
    <property type="match status" value="1"/>
</dbReference>
<dbReference type="FunFam" id="2.60.40.60:FF:000092">
    <property type="entry name" value="Protocadherin 8"/>
    <property type="match status" value="1"/>
</dbReference>
<gene>
    <name evidence="13" type="ORF">CTOB1V02_LOCUS328</name>
</gene>
<dbReference type="PROSITE" id="PS00232">
    <property type="entry name" value="CADHERIN_1"/>
    <property type="match status" value="8"/>
</dbReference>
<keyword evidence="10" id="KW-0472">Membrane</keyword>
<keyword evidence="12" id="KW-0325">Glycoprotein</keyword>
<evidence type="ECO:0000256" key="5">
    <source>
        <dbReference type="ARBA" id="ARBA00022729"/>
    </source>
</evidence>
<keyword evidence="7" id="KW-0106">Calcium</keyword>
<keyword evidence="6" id="KW-0677">Repeat</keyword>
<dbReference type="OrthoDB" id="6252479at2759"/>
<dbReference type="GO" id="GO:0009887">
    <property type="term" value="P:animal organ morphogenesis"/>
    <property type="evidence" value="ECO:0007669"/>
    <property type="project" value="UniProtKB-ARBA"/>
</dbReference>
<evidence type="ECO:0000256" key="9">
    <source>
        <dbReference type="ARBA" id="ARBA00022989"/>
    </source>
</evidence>
<dbReference type="FunFam" id="2.60.40.60:FF:000005">
    <property type="entry name" value="Protocadherin 9"/>
    <property type="match status" value="1"/>
</dbReference>
<dbReference type="SUPFAM" id="SSF49313">
    <property type="entry name" value="Cadherin-like"/>
    <property type="match status" value="18"/>
</dbReference>
<evidence type="ECO:0000256" key="7">
    <source>
        <dbReference type="ARBA" id="ARBA00022837"/>
    </source>
</evidence>
<dbReference type="GO" id="GO:0008104">
    <property type="term" value="P:intracellular protein localization"/>
    <property type="evidence" value="ECO:0007669"/>
    <property type="project" value="UniProtKB-ARBA"/>
</dbReference>
<proteinExistence type="predicted"/>
<keyword evidence="9" id="KW-1133">Transmembrane helix</keyword>
<dbReference type="PRINTS" id="PR00205">
    <property type="entry name" value="CADHERIN"/>
</dbReference>
<dbReference type="CDD" id="cd11304">
    <property type="entry name" value="Cadherin_repeat"/>
    <property type="match status" value="18"/>
</dbReference>
<sequence>MCRHLKAPLVSLFVLVFVVGLDAARHSVRLAPSHEQDPTALHSRTVDTRAEFKVLEEQPPGTVVGTIPTKPGFTYRFNEAPAEFVLNASTGVISTSRQLDRESLSSDKIDLVVLSSQPTYPIEVRVSVIDINDNSPKFPDDSIAISFSESANAGTRVLLDTATDGDLGDNDVTTQYKILSGNEEGKFKLAVTTNPSGETPYLHLETTGPLDRETKAFYQLNISAQDGGNPPRYGYLLVNTTIQDVNDNPPIFDHSDYIVSLNESVPPGTRVLQVTASDADIGDNARVTYSLQNTVTQFTVDPDTGVITTAEPLKCQKTDCTGQKRCPKSCVFTVFAQDGGAMAGGAPRQYGRTYVTVNLLDANDHEPIIKFRYFPSTAEFATVDEDAENGSVVAAVSVIDNDEGLNGETAVEIVSGNELGHFRLDNNAIFDIVRVNGDLDREKINQYNLTMVATDRGSPPRSSRAYLIIHVNDINDHEPVFEKSEYSTTLRELVPIGSFVASVTASDQDTGINSLIYYSIVSGNDNFWFDMDIRTGLVTTRERLDRELQGSVILNISARDGGPNPKWAYSTLKITILDENDEAPKFSETFFSTRLSETAPSNSLVAALTAIDHDQGTNGSVSYVFDVNVEQDYPGIFALDTSSGRVTTKTKLDREVIPEYTIRVIARDQGTPTMSSTATISLIVDDVNDNSPEFYPLHYFVAVKETLPLESPVIQVSATDPDAGNNAVIHYFISSGGDGLFVIEETTGVVRLKGQLGHLRKSQYRVRVAAKDAGGRKALDEAIVDVVVEHEDSERLVFSQANGYAFSVTEDTGDIVREREIGRAVVLMKDSSQNVKYSIVSGDPLRTFSIDEDSGVIRNVKRIDREQAAFFHLEVVARLFNSATYGRTKVNISVSDLNDNPPKFTKTRVFVEVEENAPIGHGIFLASATDPDVGINAEVQYELTVNPGGIFHMSPDDGMILLRKHVFSAGKSLLNLEVTATDKGSPPRSARQYVTVEVVDVNDHTPTFPHSSYETSLLESVPVNERFFTLNAFDEDQGLNGLVSYAITTGNEDEMFGIFPDGHLYVKRELDRETKDYYAFTVEASDSGAIPRRSSVSLVVHVVDENDNPPMFLNETFEFFLSENEPPDSFVGKLLATDKDIGRNSELTFSISERNNDFFVDPKLGYLKTLRPFDREALLRETGSNFMFLSATVTDNGIQRLKHTCVVRVYITDANDNPPVFEKKVFKNEVSESAEIGSHIMRIRATDADDGLNGDIVYSIKEGNENDVFTIDSATGILSLQNHLDREKQDQYSLKIQAEDAGSLIRLSSVASVIINVLDENDNAPVFSTYPKSVSVLETAKVGIELLKFSATDADLDVNQEISFAIAEGSFQDVFRLDALTGVFYLNKPLDYEQTPVYRLNVTASDAGVPSLSSTAAIEILVEDVNDNPPMFPSTAIVRQIQEGIPVKSAIVTITAEDPDSGGHGKISYRISHQDPPGEHFGINPETGVISTLRNIDREFADTFRLTVVATDQGGPDSPPLSAEKTVTVIVEDINDNAPFFVSMEAAVLAINSGTGSLVTEVKAKDLDANTNGLVTYELLRGDSQLFNLDHNSGKLTLKTSIPNPSSLVLHRLTIRATDEAVQSQRKFADSSLTLFGVGSDGPTFQQRQYTGSVAENEPKGTSILTVQAKYPDLLIDIEYYITEIRDESGRLMEKLFDVDAKRGVVQTAAILDREEGAEVYELTLFAVTTGAIVPQTTETKSSPTIVKSDSLWSYLNVRGGGSEEELGRSWVELERKEFVGDEEAQQRAVVPYLCGEGKWAGQPVCQLSFYCCPSQQQKGREEVEEKGDRTLRTFSPLLENIFHFPARLPTCKGEGRTPSGQLFSPDKVFVAISPDLLHSVIWADSNLGRLGSGARFPSGHPRISGWCLVRLALIWVLTSGMRQTFFQRKSSTQQRGRIGKTNSSTRDVAHKTGGVFVTVPPHLFMISSVTHSEPIVASGSSSLTVPGMSPCAAVRISVTDRNDSPPVLAQAGTVLEVSEEAQPGHVVATLTATDADTIGTLSFALVKRMDDPGWKKFVVDSASGVLSLRRTLDHEETPSYRLTIRVEDGVQHSDAEIQIKVLDSNDNAPAFSLPAYSFDIPEDMPRGSSVGRVTAEDADDGEKGEVGYSVISDWGNDVFSLNPQSGVFTLTSRLDYEQAREGLSADADA</sequence>
<accession>A0A7R8W387</accession>
<dbReference type="GO" id="GO:0007399">
    <property type="term" value="P:nervous system development"/>
    <property type="evidence" value="ECO:0007669"/>
    <property type="project" value="UniProtKB-ARBA"/>
</dbReference>
<evidence type="ECO:0000256" key="8">
    <source>
        <dbReference type="ARBA" id="ARBA00022889"/>
    </source>
</evidence>
<reference evidence="13" key="1">
    <citation type="submission" date="2020-11" db="EMBL/GenBank/DDBJ databases">
        <authorList>
            <person name="Tran Van P."/>
        </authorList>
    </citation>
    <scope>NUCLEOTIDE SEQUENCE</scope>
</reference>
<dbReference type="SMART" id="SM00112">
    <property type="entry name" value="CA"/>
    <property type="match status" value="17"/>
</dbReference>
<evidence type="ECO:0000256" key="4">
    <source>
        <dbReference type="ARBA" id="ARBA00022692"/>
    </source>
</evidence>
<dbReference type="FunFam" id="2.60.40.60:FF:000143">
    <property type="entry name" value="FAT atypical cadherin 4"/>
    <property type="match status" value="1"/>
</dbReference>
<dbReference type="FunFam" id="2.60.40.60:FF:000108">
    <property type="entry name" value="FAT atypical cadherin 4"/>
    <property type="match status" value="1"/>
</dbReference>
<dbReference type="GO" id="GO:0048589">
    <property type="term" value="P:developmental growth"/>
    <property type="evidence" value="ECO:0007669"/>
    <property type="project" value="UniProtKB-ARBA"/>
</dbReference>
<evidence type="ECO:0000256" key="1">
    <source>
        <dbReference type="ARBA" id="ARBA00004251"/>
    </source>
</evidence>
<dbReference type="FunFam" id="2.60.40.60:FF:000321">
    <property type="entry name" value="Cadherin-related tumor suppressor"/>
    <property type="match status" value="1"/>
</dbReference>
<dbReference type="Pfam" id="PF25374">
    <property type="entry name" value="Cadherin_FAT4_N"/>
    <property type="match status" value="1"/>
</dbReference>
<dbReference type="GO" id="GO:0005509">
    <property type="term" value="F:calcium ion binding"/>
    <property type="evidence" value="ECO:0007669"/>
    <property type="project" value="UniProtKB-UniRule"/>
</dbReference>
<organism evidence="13">
    <name type="scientific">Cyprideis torosa</name>
    <dbReference type="NCBI Taxonomy" id="163714"/>
    <lineage>
        <taxon>Eukaryota</taxon>
        <taxon>Metazoa</taxon>
        <taxon>Ecdysozoa</taxon>
        <taxon>Arthropoda</taxon>
        <taxon>Crustacea</taxon>
        <taxon>Oligostraca</taxon>
        <taxon>Ostracoda</taxon>
        <taxon>Podocopa</taxon>
        <taxon>Podocopida</taxon>
        <taxon>Cytherocopina</taxon>
        <taxon>Cytheroidea</taxon>
        <taxon>Cytherideidae</taxon>
        <taxon>Cyprideis</taxon>
    </lineage>
</organism>
<keyword evidence="3" id="KW-0245">EGF-like domain</keyword>
<dbReference type="FunFam" id="2.60.40.60:FF:000275">
    <property type="entry name" value="Si:dkey-30k22.7"/>
    <property type="match status" value="1"/>
</dbReference>
<comment type="subcellular location">
    <subcellularLocation>
        <location evidence="1">Cell membrane</location>
        <topology evidence="1">Single-pass type I membrane protein</topology>
    </subcellularLocation>
</comment>
<protein>
    <submittedName>
        <fullName evidence="13">Uncharacterized protein</fullName>
    </submittedName>
</protein>
<dbReference type="EMBL" id="OB660045">
    <property type="protein sequence ID" value="CAD7222317.1"/>
    <property type="molecule type" value="Genomic_DNA"/>
</dbReference>
<keyword evidence="11" id="KW-1015">Disulfide bond</keyword>
<evidence type="ECO:0000256" key="11">
    <source>
        <dbReference type="ARBA" id="ARBA00023157"/>
    </source>
</evidence>
<dbReference type="Pfam" id="PF00028">
    <property type="entry name" value="Cadherin"/>
    <property type="match status" value="17"/>
</dbReference>
<evidence type="ECO:0000256" key="12">
    <source>
        <dbReference type="ARBA" id="ARBA00023180"/>
    </source>
</evidence>
<evidence type="ECO:0000256" key="6">
    <source>
        <dbReference type="ARBA" id="ARBA00022737"/>
    </source>
</evidence>
<dbReference type="PANTHER" id="PTHR24026">
    <property type="entry name" value="FAT ATYPICAL CADHERIN-RELATED"/>
    <property type="match status" value="1"/>
</dbReference>
<keyword evidence="4" id="KW-0812">Transmembrane</keyword>
<keyword evidence="2" id="KW-1003">Cell membrane</keyword>
<dbReference type="GO" id="GO:0007156">
    <property type="term" value="P:homophilic cell adhesion via plasma membrane adhesion molecules"/>
    <property type="evidence" value="ECO:0007669"/>
    <property type="project" value="InterPro"/>
</dbReference>
<dbReference type="FunFam" id="2.60.40.60:FF:000007">
    <property type="entry name" value="Protocadherin alpha 2"/>
    <property type="match status" value="1"/>
</dbReference>
<dbReference type="InterPro" id="IPR002126">
    <property type="entry name" value="Cadherin-like_dom"/>
</dbReference>
<dbReference type="InterPro" id="IPR020894">
    <property type="entry name" value="Cadherin_CS"/>
</dbReference>
<keyword evidence="8" id="KW-0130">Cell adhesion</keyword>
<evidence type="ECO:0000256" key="3">
    <source>
        <dbReference type="ARBA" id="ARBA00022536"/>
    </source>
</evidence>
<dbReference type="GO" id="GO:0001736">
    <property type="term" value="P:establishment of planar polarity"/>
    <property type="evidence" value="ECO:0007669"/>
    <property type="project" value="UniProtKB-ARBA"/>
</dbReference>
<evidence type="ECO:0000256" key="10">
    <source>
        <dbReference type="ARBA" id="ARBA00023136"/>
    </source>
</evidence>
<dbReference type="InterPro" id="IPR015919">
    <property type="entry name" value="Cadherin-like_sf"/>
</dbReference>
<keyword evidence="5" id="KW-0732">Signal</keyword>
<evidence type="ECO:0000256" key="2">
    <source>
        <dbReference type="ARBA" id="ARBA00022475"/>
    </source>
</evidence>
<dbReference type="GO" id="GO:0005886">
    <property type="term" value="C:plasma membrane"/>
    <property type="evidence" value="ECO:0007669"/>
    <property type="project" value="UniProtKB-SubCell"/>
</dbReference>
<dbReference type="FunFam" id="2.60.40.60:FF:000033">
    <property type="entry name" value="FAT atypical cadherin 1"/>
    <property type="match status" value="1"/>
</dbReference>
<dbReference type="FunFam" id="2.60.40.60:FF:000024">
    <property type="entry name" value="FAT atypical cadherin 3"/>
    <property type="match status" value="1"/>
</dbReference>
<dbReference type="Gene3D" id="2.60.40.60">
    <property type="entry name" value="Cadherins"/>
    <property type="match status" value="18"/>
</dbReference>